<proteinExistence type="inferred from homology"/>
<feature type="chain" id="PRO_5042285177" description="Amidohydrolase-related domain-containing protein" evidence="4">
    <location>
        <begin position="20"/>
        <end position="354"/>
    </location>
</feature>
<dbReference type="Gene3D" id="3.20.20.140">
    <property type="entry name" value="Metal-dependent hydrolases"/>
    <property type="match status" value="1"/>
</dbReference>
<evidence type="ECO:0000313" key="6">
    <source>
        <dbReference type="EMBL" id="KAJ5543808.1"/>
    </source>
</evidence>
<name>A0AAD6CXG6_9EURO</name>
<accession>A0AAD6CXG6</accession>
<dbReference type="Pfam" id="PF04909">
    <property type="entry name" value="Amidohydro_2"/>
    <property type="match status" value="1"/>
</dbReference>
<dbReference type="InterPro" id="IPR032465">
    <property type="entry name" value="ACMSD"/>
</dbReference>
<organism evidence="6 7">
    <name type="scientific">Penicillium frequentans</name>
    <dbReference type="NCBI Taxonomy" id="3151616"/>
    <lineage>
        <taxon>Eukaryota</taxon>
        <taxon>Fungi</taxon>
        <taxon>Dikarya</taxon>
        <taxon>Ascomycota</taxon>
        <taxon>Pezizomycotina</taxon>
        <taxon>Eurotiomycetes</taxon>
        <taxon>Eurotiomycetidae</taxon>
        <taxon>Eurotiales</taxon>
        <taxon>Aspergillaceae</taxon>
        <taxon>Penicillium</taxon>
    </lineage>
</organism>
<dbReference type="AlphaFoldDB" id="A0AAD6CXG6"/>
<dbReference type="EMBL" id="JAQIZZ010000004">
    <property type="protein sequence ID" value="KAJ5543808.1"/>
    <property type="molecule type" value="Genomic_DNA"/>
</dbReference>
<dbReference type="GO" id="GO:0016787">
    <property type="term" value="F:hydrolase activity"/>
    <property type="evidence" value="ECO:0007669"/>
    <property type="project" value="InterPro"/>
</dbReference>
<dbReference type="InterPro" id="IPR006680">
    <property type="entry name" value="Amidohydro-rel"/>
</dbReference>
<comment type="similarity">
    <text evidence="3">Belongs to the metallo-dependent hydrolases superfamily.</text>
</comment>
<evidence type="ECO:0000256" key="3">
    <source>
        <dbReference type="RuleBase" id="RU366045"/>
    </source>
</evidence>
<feature type="domain" description="Amidohydrolase-related" evidence="5">
    <location>
        <begin position="34"/>
        <end position="346"/>
    </location>
</feature>
<dbReference type="GO" id="GO:0019748">
    <property type="term" value="P:secondary metabolic process"/>
    <property type="evidence" value="ECO:0007669"/>
    <property type="project" value="TreeGrafter"/>
</dbReference>
<keyword evidence="7" id="KW-1185">Reference proteome</keyword>
<comment type="caution">
    <text evidence="6">The sequence shown here is derived from an EMBL/GenBank/DDBJ whole genome shotgun (WGS) entry which is preliminary data.</text>
</comment>
<evidence type="ECO:0000256" key="1">
    <source>
        <dbReference type="ARBA" id="ARBA00022793"/>
    </source>
</evidence>
<dbReference type="PANTHER" id="PTHR21240">
    <property type="entry name" value="2-AMINO-3-CARBOXYLMUCONATE-6-SEMIALDEHYDE DECARBOXYLASE"/>
    <property type="match status" value="1"/>
</dbReference>
<dbReference type="Proteomes" id="UP001220324">
    <property type="component" value="Unassembled WGS sequence"/>
</dbReference>
<keyword evidence="4" id="KW-0732">Signal</keyword>
<feature type="signal peptide" evidence="4">
    <location>
        <begin position="1"/>
        <end position="19"/>
    </location>
</feature>
<evidence type="ECO:0000313" key="7">
    <source>
        <dbReference type="Proteomes" id="UP001220324"/>
    </source>
</evidence>
<evidence type="ECO:0000256" key="2">
    <source>
        <dbReference type="ARBA" id="ARBA00023239"/>
    </source>
</evidence>
<evidence type="ECO:0000259" key="5">
    <source>
        <dbReference type="Pfam" id="PF04909"/>
    </source>
</evidence>
<dbReference type="PANTHER" id="PTHR21240:SF28">
    <property type="entry name" value="ISO-OROTATE DECARBOXYLASE (EUROFUNG)"/>
    <property type="match status" value="1"/>
</dbReference>
<dbReference type="GO" id="GO:0016831">
    <property type="term" value="F:carboxy-lyase activity"/>
    <property type="evidence" value="ECO:0007669"/>
    <property type="project" value="UniProtKB-KW"/>
</dbReference>
<gene>
    <name evidence="6" type="ORF">N7494_005087</name>
</gene>
<reference evidence="6 7" key="1">
    <citation type="journal article" date="2023" name="IMA Fungus">
        <title>Comparative genomic study of the Penicillium genus elucidates a diverse pangenome and 15 lateral gene transfer events.</title>
        <authorList>
            <person name="Petersen C."/>
            <person name="Sorensen T."/>
            <person name="Nielsen M.R."/>
            <person name="Sondergaard T.E."/>
            <person name="Sorensen J.L."/>
            <person name="Fitzpatrick D.A."/>
            <person name="Frisvad J.C."/>
            <person name="Nielsen K.L."/>
        </authorList>
    </citation>
    <scope>NUCLEOTIDE SEQUENCE [LARGE SCALE GENOMIC DNA]</scope>
    <source>
        <strain evidence="6 7">IBT 35679</strain>
    </source>
</reference>
<dbReference type="SUPFAM" id="SSF51556">
    <property type="entry name" value="Metallo-dependent hydrolases"/>
    <property type="match status" value="1"/>
</dbReference>
<dbReference type="InterPro" id="IPR032466">
    <property type="entry name" value="Metal_Hydrolase"/>
</dbReference>
<dbReference type="GO" id="GO:0005737">
    <property type="term" value="C:cytoplasm"/>
    <property type="evidence" value="ECO:0007669"/>
    <property type="project" value="TreeGrafter"/>
</dbReference>
<evidence type="ECO:0000256" key="4">
    <source>
        <dbReference type="SAM" id="SignalP"/>
    </source>
</evidence>
<keyword evidence="1 3" id="KW-0210">Decarboxylase</keyword>
<sequence length="354" mass="38042">MLLCSLIWGLLGVLTACQASCGDSTHCLSSNYRIDVHSHVVPPVWKQAMISAGYPVKNGTLYADGFPVPDWTLEGHISTMDSLGINYSTISVSAPGVFFVQDPTRAKSLARSINLLLFSYARAHPSRLGALCLLPLPFVNEAVDELKFCLDSLKFVGVGLYTNANGTYLGDSALDPVLSALEERNASVFVHPAAPGCTAVTLGYPIPMSEYPFDTVRAMENMLLSGQRAKYPDLKMIFAHGGGAMPYLATRISGMASLAWLGGLSVTESMAQLAGYYFDTASAASALQLTALKSFIGADQIVTGTDYPYVPFAQAEPALAAIKTNGNFSTRDMCHINHRNALEVFPRIKRILGI</sequence>
<protein>
    <recommendedName>
        <fullName evidence="5">Amidohydrolase-related domain-containing protein</fullName>
    </recommendedName>
</protein>
<keyword evidence="2 3" id="KW-0456">Lyase</keyword>